<feature type="transmembrane region" description="Helical" evidence="10">
    <location>
        <begin position="148"/>
        <end position="169"/>
    </location>
</feature>
<dbReference type="SMART" id="SM00014">
    <property type="entry name" value="acidPPc"/>
    <property type="match status" value="1"/>
</dbReference>
<evidence type="ECO:0000256" key="10">
    <source>
        <dbReference type="SAM" id="Phobius"/>
    </source>
</evidence>
<keyword evidence="3" id="KW-1003">Cell membrane</keyword>
<evidence type="ECO:0000256" key="5">
    <source>
        <dbReference type="ARBA" id="ARBA00022801"/>
    </source>
</evidence>
<dbReference type="SUPFAM" id="SSF48317">
    <property type="entry name" value="Acid phosphatase/Vanadium-dependent haloperoxidase"/>
    <property type="match status" value="1"/>
</dbReference>
<keyword evidence="7 10" id="KW-0472">Membrane</keyword>
<comment type="subcellular location">
    <subcellularLocation>
        <location evidence="1">Cell membrane</location>
        <topology evidence="1">Multi-pass membrane protein</topology>
    </subcellularLocation>
</comment>
<keyword evidence="6 10" id="KW-1133">Transmembrane helix</keyword>
<accession>A0A1V3NGK4</accession>
<comment type="catalytic activity">
    <reaction evidence="9">
        <text>di-trans,octa-cis-undecaprenyl diphosphate + H2O = di-trans,octa-cis-undecaprenyl phosphate + phosphate + H(+)</text>
        <dbReference type="Rhea" id="RHEA:28094"/>
        <dbReference type="ChEBI" id="CHEBI:15377"/>
        <dbReference type="ChEBI" id="CHEBI:15378"/>
        <dbReference type="ChEBI" id="CHEBI:43474"/>
        <dbReference type="ChEBI" id="CHEBI:58405"/>
        <dbReference type="ChEBI" id="CHEBI:60392"/>
        <dbReference type="EC" id="3.6.1.27"/>
    </reaction>
</comment>
<dbReference type="GO" id="GO:0005886">
    <property type="term" value="C:plasma membrane"/>
    <property type="evidence" value="ECO:0007669"/>
    <property type="project" value="UniProtKB-SubCell"/>
</dbReference>
<evidence type="ECO:0000256" key="9">
    <source>
        <dbReference type="ARBA" id="ARBA00047594"/>
    </source>
</evidence>
<evidence type="ECO:0000256" key="1">
    <source>
        <dbReference type="ARBA" id="ARBA00004651"/>
    </source>
</evidence>
<dbReference type="STRING" id="108003.B1C78_09560"/>
<feature type="transmembrane region" description="Helical" evidence="10">
    <location>
        <begin position="50"/>
        <end position="73"/>
    </location>
</feature>
<comment type="caution">
    <text evidence="12">The sequence shown here is derived from an EMBL/GenBank/DDBJ whole genome shotgun (WGS) entry which is preliminary data.</text>
</comment>
<feature type="transmembrane region" description="Helical" evidence="10">
    <location>
        <begin position="20"/>
        <end position="44"/>
    </location>
</feature>
<evidence type="ECO:0000256" key="2">
    <source>
        <dbReference type="ARBA" id="ARBA00012374"/>
    </source>
</evidence>
<evidence type="ECO:0000313" key="13">
    <source>
        <dbReference type="Proteomes" id="UP000189462"/>
    </source>
</evidence>
<evidence type="ECO:0000259" key="11">
    <source>
        <dbReference type="SMART" id="SM00014"/>
    </source>
</evidence>
<reference evidence="12 13" key="1">
    <citation type="submission" date="2017-02" db="EMBL/GenBank/DDBJ databases">
        <title>Genomic diversity within the haloalkaliphilic genus Thioalkalivibrio.</title>
        <authorList>
            <person name="Ahn A.-C."/>
            <person name="Meier-Kolthoff J."/>
            <person name="Overmars L."/>
            <person name="Richter M."/>
            <person name="Woyke T."/>
            <person name="Sorokin D.Y."/>
            <person name="Muyzer G."/>
        </authorList>
    </citation>
    <scope>NUCLEOTIDE SEQUENCE [LARGE SCALE GENOMIC DNA]</scope>
    <source>
        <strain evidence="12 13">ALJD</strain>
    </source>
</reference>
<feature type="transmembrane region" description="Helical" evidence="10">
    <location>
        <begin position="123"/>
        <end position="141"/>
    </location>
</feature>
<sequence length="174" mass="19081">MHALDLLLCRLLNHANRREYVGRFFALISRLGDGVLWYALMLILPLLHGISGLLVSVHMGLTGLVCLIVYKWLKATTSRPRPFMVSESIVRRTPPLDEYSFPSGHTLHAVAFSLVLLSHLPEWFWVVIPFSVLVAASRPVLGLHYPSDVLAGAIIGAFIAGCSISLTPVPGGFP</sequence>
<evidence type="ECO:0000313" key="12">
    <source>
        <dbReference type="EMBL" id="OOG24053.1"/>
    </source>
</evidence>
<dbReference type="EC" id="3.6.1.27" evidence="2"/>
<feature type="domain" description="Phosphatidic acid phosphatase type 2/haloperoxidase" evidence="11">
    <location>
        <begin position="54"/>
        <end position="164"/>
    </location>
</feature>
<dbReference type="Pfam" id="PF01569">
    <property type="entry name" value="PAP2"/>
    <property type="match status" value="1"/>
</dbReference>
<dbReference type="OrthoDB" id="9780507at2"/>
<dbReference type="Proteomes" id="UP000189462">
    <property type="component" value="Unassembled WGS sequence"/>
</dbReference>
<proteinExistence type="predicted"/>
<dbReference type="InterPro" id="IPR036938">
    <property type="entry name" value="PAP2/HPO_sf"/>
</dbReference>
<evidence type="ECO:0000256" key="4">
    <source>
        <dbReference type="ARBA" id="ARBA00022692"/>
    </source>
</evidence>
<keyword evidence="4 10" id="KW-0812">Transmembrane</keyword>
<dbReference type="CDD" id="cd01610">
    <property type="entry name" value="PAP2_like"/>
    <property type="match status" value="1"/>
</dbReference>
<gene>
    <name evidence="12" type="ORF">B1C78_09560</name>
</gene>
<protein>
    <recommendedName>
        <fullName evidence="2">undecaprenyl-diphosphate phosphatase</fullName>
        <ecNumber evidence="2">3.6.1.27</ecNumber>
    </recommendedName>
    <alternativeName>
        <fullName evidence="8">Undecaprenyl pyrophosphate phosphatase</fullName>
    </alternativeName>
</protein>
<organism evidence="12 13">
    <name type="scientific">Thioalkalivibrio denitrificans</name>
    <dbReference type="NCBI Taxonomy" id="108003"/>
    <lineage>
        <taxon>Bacteria</taxon>
        <taxon>Pseudomonadati</taxon>
        <taxon>Pseudomonadota</taxon>
        <taxon>Gammaproteobacteria</taxon>
        <taxon>Chromatiales</taxon>
        <taxon>Ectothiorhodospiraceae</taxon>
        <taxon>Thioalkalivibrio</taxon>
    </lineage>
</organism>
<name>A0A1V3NGK4_9GAMM</name>
<evidence type="ECO:0000256" key="8">
    <source>
        <dbReference type="ARBA" id="ARBA00032707"/>
    </source>
</evidence>
<dbReference type="Gene3D" id="1.20.144.10">
    <property type="entry name" value="Phosphatidic acid phosphatase type 2/haloperoxidase"/>
    <property type="match status" value="1"/>
</dbReference>
<evidence type="ECO:0000256" key="3">
    <source>
        <dbReference type="ARBA" id="ARBA00022475"/>
    </source>
</evidence>
<keyword evidence="5" id="KW-0378">Hydrolase</keyword>
<dbReference type="RefSeq" id="WP_077278927.1">
    <property type="nucleotide sequence ID" value="NZ_MVBK01000052.1"/>
</dbReference>
<dbReference type="EMBL" id="MVBK01000052">
    <property type="protein sequence ID" value="OOG24053.1"/>
    <property type="molecule type" value="Genomic_DNA"/>
</dbReference>
<dbReference type="PANTHER" id="PTHR14969">
    <property type="entry name" value="SPHINGOSINE-1-PHOSPHATE PHOSPHOHYDROLASE"/>
    <property type="match status" value="1"/>
</dbReference>
<dbReference type="InterPro" id="IPR000326">
    <property type="entry name" value="PAP2/HPO"/>
</dbReference>
<evidence type="ECO:0000256" key="7">
    <source>
        <dbReference type="ARBA" id="ARBA00023136"/>
    </source>
</evidence>
<dbReference type="AlphaFoldDB" id="A0A1V3NGK4"/>
<dbReference type="PANTHER" id="PTHR14969:SF62">
    <property type="entry name" value="DECAPRENYLPHOSPHORYL-5-PHOSPHORIBOSE PHOSPHATASE RV3807C-RELATED"/>
    <property type="match status" value="1"/>
</dbReference>
<evidence type="ECO:0000256" key="6">
    <source>
        <dbReference type="ARBA" id="ARBA00022989"/>
    </source>
</evidence>
<keyword evidence="13" id="KW-1185">Reference proteome</keyword>
<dbReference type="GO" id="GO:0050380">
    <property type="term" value="F:undecaprenyl-diphosphatase activity"/>
    <property type="evidence" value="ECO:0007669"/>
    <property type="project" value="UniProtKB-EC"/>
</dbReference>